<dbReference type="Proteomes" id="UP000716446">
    <property type="component" value="Unassembled WGS sequence"/>
</dbReference>
<dbReference type="InterPro" id="IPR001547">
    <property type="entry name" value="Glyco_hydro_5"/>
</dbReference>
<organism evidence="3 4">
    <name type="scientific">Aureobasidium vineae</name>
    <dbReference type="NCBI Taxonomy" id="2773715"/>
    <lineage>
        <taxon>Eukaryota</taxon>
        <taxon>Fungi</taxon>
        <taxon>Dikarya</taxon>
        <taxon>Ascomycota</taxon>
        <taxon>Pezizomycotina</taxon>
        <taxon>Dothideomycetes</taxon>
        <taxon>Dothideomycetidae</taxon>
        <taxon>Dothideales</taxon>
        <taxon>Saccotheciaceae</taxon>
        <taxon>Aureobasidium</taxon>
    </lineage>
</organism>
<keyword evidence="1" id="KW-0378">Hydrolase</keyword>
<evidence type="ECO:0000259" key="2">
    <source>
        <dbReference type="Pfam" id="PF26410"/>
    </source>
</evidence>
<dbReference type="Gene3D" id="3.20.20.80">
    <property type="entry name" value="Glycosidases"/>
    <property type="match status" value="1"/>
</dbReference>
<evidence type="ECO:0000256" key="1">
    <source>
        <dbReference type="ARBA" id="ARBA00022801"/>
    </source>
</evidence>
<dbReference type="AlphaFoldDB" id="A0A9N8P4L8"/>
<keyword evidence="4" id="KW-1185">Reference proteome</keyword>
<protein>
    <recommendedName>
        <fullName evidence="2">Glycoside hydrolase family 5 domain-containing protein</fullName>
    </recommendedName>
</protein>
<comment type="caution">
    <text evidence="3">The sequence shown here is derived from an EMBL/GenBank/DDBJ whole genome shotgun (WGS) entry which is preliminary data.</text>
</comment>
<proteinExistence type="predicted"/>
<evidence type="ECO:0000313" key="4">
    <source>
        <dbReference type="Proteomes" id="UP000716446"/>
    </source>
</evidence>
<name>A0A9N8P4L8_9PEZI</name>
<sequence length="76" mass="8579">MDDFKSENGSYVGTCPWAYGGLYRPETQHANAFGEVWAGDPPHEAPGWYDLYDTDEAMNIVHRQQQDIAKFLGKGQ</sequence>
<accession>A0A9N8P4L8</accession>
<gene>
    <name evidence="3" type="ORF">AWRI4619_LOCUS236</name>
</gene>
<evidence type="ECO:0000313" key="3">
    <source>
        <dbReference type="EMBL" id="CAD0081669.1"/>
    </source>
</evidence>
<dbReference type="EMBL" id="CAIJEN010000001">
    <property type="protein sequence ID" value="CAD0081669.1"/>
    <property type="molecule type" value="Genomic_DNA"/>
</dbReference>
<feature type="domain" description="Glycoside hydrolase family 5" evidence="2">
    <location>
        <begin position="7"/>
        <end position="70"/>
    </location>
</feature>
<reference evidence="3" key="1">
    <citation type="submission" date="2020-06" db="EMBL/GenBank/DDBJ databases">
        <authorList>
            <person name="Onetto C."/>
        </authorList>
    </citation>
    <scope>NUCLEOTIDE SEQUENCE</scope>
</reference>
<dbReference type="Pfam" id="PF26410">
    <property type="entry name" value="GH5_mannosidase"/>
    <property type="match status" value="1"/>
</dbReference>